<dbReference type="InterPro" id="IPR008772">
    <property type="entry name" value="Phosphonate_metab_PhnH"/>
</dbReference>
<accession>A0ABU9CH79</accession>
<dbReference type="SUPFAM" id="SSF159709">
    <property type="entry name" value="PhnH-like"/>
    <property type="match status" value="1"/>
</dbReference>
<dbReference type="Gene3D" id="3.40.50.11310">
    <property type="entry name" value="Bacterial phosphonate metabolism protein PhnH"/>
    <property type="match status" value="1"/>
</dbReference>
<dbReference type="NCBIfam" id="TIGR03292">
    <property type="entry name" value="PhnH_redo"/>
    <property type="match status" value="1"/>
</dbReference>
<evidence type="ECO:0000313" key="1">
    <source>
        <dbReference type="EMBL" id="MEK8050089.1"/>
    </source>
</evidence>
<keyword evidence="1" id="KW-0456">Lyase</keyword>
<comment type="caution">
    <text evidence="1">The sequence shown here is derived from an EMBL/GenBank/DDBJ whole genome shotgun (WGS) entry which is preliminary data.</text>
</comment>
<dbReference type="Pfam" id="PF05845">
    <property type="entry name" value="PhnH"/>
    <property type="match status" value="1"/>
</dbReference>
<proteinExistence type="predicted"/>
<name>A0ABU9CH79_9BURK</name>
<keyword evidence="2" id="KW-1185">Reference proteome</keyword>
<dbReference type="Proteomes" id="UP001365405">
    <property type="component" value="Unassembled WGS sequence"/>
</dbReference>
<dbReference type="GO" id="GO:0016829">
    <property type="term" value="F:lyase activity"/>
    <property type="evidence" value="ECO:0007669"/>
    <property type="project" value="UniProtKB-KW"/>
</dbReference>
<sequence length="231" mass="23992">MNAALSLHTASAASGLALDRIGRGLADPVHGAQQVFRQLLSAQSHPGRLHTLPDTLLQGLEAPGLGRAMAAVLLSLLDAETGLWLPADWQDSGAADWLRFHTGTRTDLTLADAPFAATDLAALAREGRDAASLWTTLPWGSDEVPQDGATLLLEVPALADADAKVGADALTLRGPGIASTQTLAVAGLDAAFWRARDAVAAAYPCGVDLLLCCGDTFAAIPRTTRITRQEG</sequence>
<protein>
    <submittedName>
        <fullName evidence="1">Phosphonate C-P lyase system protein PhnH</fullName>
    </submittedName>
</protein>
<evidence type="ECO:0000313" key="2">
    <source>
        <dbReference type="Proteomes" id="UP001365405"/>
    </source>
</evidence>
<organism evidence="1 2">
    <name type="scientific">Pseudaquabacterium inlustre</name>
    <dbReference type="NCBI Taxonomy" id="2984192"/>
    <lineage>
        <taxon>Bacteria</taxon>
        <taxon>Pseudomonadati</taxon>
        <taxon>Pseudomonadota</taxon>
        <taxon>Betaproteobacteria</taxon>
        <taxon>Burkholderiales</taxon>
        <taxon>Sphaerotilaceae</taxon>
        <taxon>Pseudaquabacterium</taxon>
    </lineage>
</organism>
<dbReference type="RefSeq" id="WP_341409756.1">
    <property type="nucleotide sequence ID" value="NZ_JBBUTH010000003.1"/>
</dbReference>
<gene>
    <name evidence="1" type="primary">phnH</name>
    <name evidence="1" type="ORF">AACH10_07555</name>
</gene>
<dbReference type="EMBL" id="JBBUTH010000003">
    <property type="protein sequence ID" value="MEK8050089.1"/>
    <property type="molecule type" value="Genomic_DNA"/>
</dbReference>
<reference evidence="1 2" key="1">
    <citation type="submission" date="2024-04" db="EMBL/GenBank/DDBJ databases">
        <title>Novel species of the genus Ideonella isolated from streams.</title>
        <authorList>
            <person name="Lu H."/>
        </authorList>
    </citation>
    <scope>NUCLEOTIDE SEQUENCE [LARGE SCALE GENOMIC DNA]</scope>
    <source>
        <strain evidence="1 2">DXS22W</strain>
    </source>
</reference>
<dbReference type="InterPro" id="IPR038058">
    <property type="entry name" value="PhnH-like_sp"/>
</dbReference>
<dbReference type="PIRSF" id="PIRSF020680">
    <property type="entry name" value="PhnH"/>
    <property type="match status" value="1"/>
</dbReference>